<keyword evidence="4" id="KW-0029">Amino-acid transport</keyword>
<feature type="chain" id="PRO_5011563524" evidence="5">
    <location>
        <begin position="27"/>
        <end position="419"/>
    </location>
</feature>
<evidence type="ECO:0000256" key="5">
    <source>
        <dbReference type="SAM" id="SignalP"/>
    </source>
</evidence>
<reference evidence="8" key="1">
    <citation type="submission" date="2016-10" db="EMBL/GenBank/DDBJ databases">
        <authorList>
            <person name="Varghese N."/>
            <person name="Submissions S."/>
        </authorList>
    </citation>
    <scope>NUCLEOTIDE SEQUENCE [LARGE SCALE GENOMIC DNA]</scope>
    <source>
        <strain evidence="8">DSM 16995</strain>
    </source>
</reference>
<organism evidence="7 8">
    <name type="scientific">Maridesulfovibrio ferrireducens</name>
    <dbReference type="NCBI Taxonomy" id="246191"/>
    <lineage>
        <taxon>Bacteria</taxon>
        <taxon>Pseudomonadati</taxon>
        <taxon>Thermodesulfobacteriota</taxon>
        <taxon>Desulfovibrionia</taxon>
        <taxon>Desulfovibrionales</taxon>
        <taxon>Desulfovibrionaceae</taxon>
        <taxon>Maridesulfovibrio</taxon>
    </lineage>
</organism>
<evidence type="ECO:0000256" key="4">
    <source>
        <dbReference type="ARBA" id="ARBA00022970"/>
    </source>
</evidence>
<keyword evidence="8" id="KW-1185">Reference proteome</keyword>
<evidence type="ECO:0000256" key="1">
    <source>
        <dbReference type="ARBA" id="ARBA00010062"/>
    </source>
</evidence>
<evidence type="ECO:0000259" key="6">
    <source>
        <dbReference type="Pfam" id="PF13458"/>
    </source>
</evidence>
<dbReference type="GO" id="GO:0006865">
    <property type="term" value="P:amino acid transport"/>
    <property type="evidence" value="ECO:0007669"/>
    <property type="project" value="UniProtKB-KW"/>
</dbReference>
<accession>A0A1G9FDD3</accession>
<evidence type="ECO:0000313" key="7">
    <source>
        <dbReference type="EMBL" id="SDK86356.1"/>
    </source>
</evidence>
<dbReference type="EMBL" id="FNGA01000002">
    <property type="protein sequence ID" value="SDK86356.1"/>
    <property type="molecule type" value="Genomic_DNA"/>
</dbReference>
<dbReference type="RefSeq" id="WP_244512217.1">
    <property type="nucleotide sequence ID" value="NZ_FNGA01000002.1"/>
</dbReference>
<feature type="domain" description="Leucine-binding protein" evidence="6">
    <location>
        <begin position="36"/>
        <end position="405"/>
    </location>
</feature>
<keyword evidence="3 5" id="KW-0732">Signal</keyword>
<dbReference type="STRING" id="246191.SAMN05660337_1493"/>
<dbReference type="AlphaFoldDB" id="A0A1G9FDD3"/>
<dbReference type="PANTHER" id="PTHR47235:SF1">
    <property type="entry name" value="BLR6548 PROTEIN"/>
    <property type="match status" value="1"/>
</dbReference>
<feature type="signal peptide" evidence="5">
    <location>
        <begin position="1"/>
        <end position="26"/>
    </location>
</feature>
<dbReference type="InterPro" id="IPR000709">
    <property type="entry name" value="Leu_Ile_Val-bd"/>
</dbReference>
<dbReference type="SUPFAM" id="SSF53822">
    <property type="entry name" value="Periplasmic binding protein-like I"/>
    <property type="match status" value="1"/>
</dbReference>
<proteinExistence type="inferred from homology"/>
<dbReference type="InterPro" id="IPR028081">
    <property type="entry name" value="Leu-bd"/>
</dbReference>
<evidence type="ECO:0000256" key="2">
    <source>
        <dbReference type="ARBA" id="ARBA00022448"/>
    </source>
</evidence>
<protein>
    <submittedName>
        <fullName evidence="7">ABC-type branched-chain amino acid transport system, substrate-binding protein</fullName>
    </submittedName>
</protein>
<name>A0A1G9FDD3_9BACT</name>
<dbReference type="PANTHER" id="PTHR47235">
    <property type="entry name" value="BLR6548 PROTEIN"/>
    <property type="match status" value="1"/>
</dbReference>
<evidence type="ECO:0000313" key="8">
    <source>
        <dbReference type="Proteomes" id="UP000199053"/>
    </source>
</evidence>
<dbReference type="PRINTS" id="PR00337">
    <property type="entry name" value="LEUILEVALBP"/>
</dbReference>
<dbReference type="Proteomes" id="UP000199053">
    <property type="component" value="Unassembled WGS sequence"/>
</dbReference>
<dbReference type="InterPro" id="IPR028082">
    <property type="entry name" value="Peripla_BP_I"/>
</dbReference>
<evidence type="ECO:0000256" key="3">
    <source>
        <dbReference type="ARBA" id="ARBA00022729"/>
    </source>
</evidence>
<sequence length="419" mass="47208">MNRLYIKTIFFAAALFMLFSPAAIYAEEVDNDTKPILLGMSAAFTGPSKGLGIELYRGSQAYFDQVNAKGGIRGHKIIIKYYDDGYDPLPAIRNTIKLIEKDNVLCLFNYVGTPTVTRILPVVKHFNADKPVYLFFPFTGAQPQREFPYEEYVFNLRASYRQETWGLVHNLFMIGRNRIAVLYQADAYGRSGWDGVRKALTEKDLNIVAEATYKRGAGFESSMKRQVEILAETKPDAIISIGAYEASAAFIRDARDAGLDVPICNLSFVGSDNMLHLLKNLEKTSNKKYTDNLINSQTVPSYEDTSLPAVRDYRKVMTESPPAPPEGFGKDYDPLKFSFISFEGYLTAKVMTKILDKMMLRQNYGSLYAATLSIRDLDIGLNTPVSFGRGKHQGLDEIYYTTVSSGKFVPVRNWARWSK</sequence>
<dbReference type="Gene3D" id="3.40.50.2300">
    <property type="match status" value="2"/>
</dbReference>
<gene>
    <name evidence="7" type="ORF">SAMN05660337_1493</name>
</gene>
<comment type="similarity">
    <text evidence="1">Belongs to the leucine-binding protein family.</text>
</comment>
<keyword evidence="2" id="KW-0813">Transport</keyword>
<dbReference type="CDD" id="cd19978">
    <property type="entry name" value="PBP1_ABC_ligand_binding-like"/>
    <property type="match status" value="1"/>
</dbReference>
<dbReference type="Pfam" id="PF13458">
    <property type="entry name" value="Peripla_BP_6"/>
    <property type="match status" value="1"/>
</dbReference>